<dbReference type="Proteomes" id="UP000271098">
    <property type="component" value="Unassembled WGS sequence"/>
</dbReference>
<evidence type="ECO:0000313" key="1">
    <source>
        <dbReference type="EMBL" id="VDN33550.1"/>
    </source>
</evidence>
<dbReference type="WBParaSite" id="GPUH_0001932101-mRNA-1">
    <property type="protein sequence ID" value="GPUH_0001932101-mRNA-1"/>
    <property type="gene ID" value="GPUH_0001932101"/>
</dbReference>
<proteinExistence type="predicted"/>
<evidence type="ECO:0000313" key="3">
    <source>
        <dbReference type="WBParaSite" id="GPUH_0001932101-mRNA-1"/>
    </source>
</evidence>
<name>A0A183EEA5_9BILA</name>
<protein>
    <submittedName>
        <fullName evidence="3">DSS1/SEM1 family protein</fullName>
    </submittedName>
</protein>
<sequence>MLLIEQPPPPNVALTDDEEEEDWDFDWEKWREKQDELEVIFERQRKNGGLILDRVDEVIDLDVTFQIS</sequence>
<evidence type="ECO:0000313" key="2">
    <source>
        <dbReference type="Proteomes" id="UP000271098"/>
    </source>
</evidence>
<keyword evidence="2" id="KW-1185">Reference proteome</keyword>
<gene>
    <name evidence="1" type="ORF">GPUH_LOCUS19296</name>
</gene>
<accession>A0A183EEA5</accession>
<organism evidence="3">
    <name type="scientific">Gongylonema pulchrum</name>
    <dbReference type="NCBI Taxonomy" id="637853"/>
    <lineage>
        <taxon>Eukaryota</taxon>
        <taxon>Metazoa</taxon>
        <taxon>Ecdysozoa</taxon>
        <taxon>Nematoda</taxon>
        <taxon>Chromadorea</taxon>
        <taxon>Rhabditida</taxon>
        <taxon>Spirurina</taxon>
        <taxon>Spiruromorpha</taxon>
        <taxon>Spiruroidea</taxon>
        <taxon>Gongylonematidae</taxon>
        <taxon>Gongylonema</taxon>
    </lineage>
</organism>
<dbReference type="AlphaFoldDB" id="A0A183EEA5"/>
<reference evidence="3" key="1">
    <citation type="submission" date="2016-06" db="UniProtKB">
        <authorList>
            <consortium name="WormBaseParasite"/>
        </authorList>
    </citation>
    <scope>IDENTIFICATION</scope>
</reference>
<reference evidence="1 2" key="2">
    <citation type="submission" date="2018-11" db="EMBL/GenBank/DDBJ databases">
        <authorList>
            <consortium name="Pathogen Informatics"/>
        </authorList>
    </citation>
    <scope>NUCLEOTIDE SEQUENCE [LARGE SCALE GENOMIC DNA]</scope>
</reference>
<dbReference type="EMBL" id="UYRT01088275">
    <property type="protein sequence ID" value="VDN33550.1"/>
    <property type="molecule type" value="Genomic_DNA"/>
</dbReference>